<protein>
    <recommendedName>
        <fullName evidence="14">Transient receptor potential cation channel subfamily M member 3</fullName>
    </recommendedName>
</protein>
<evidence type="ECO:0000256" key="8">
    <source>
        <dbReference type="SAM" id="Phobius"/>
    </source>
</evidence>
<reference evidence="12" key="1">
    <citation type="submission" date="2022-08" db="UniProtKB">
        <authorList>
            <consortium name="EnsemblMetazoa"/>
        </authorList>
    </citation>
    <scope>IDENTIFICATION</scope>
    <source>
        <strain evidence="12">05x7-T-G4-1.051#20</strain>
    </source>
</reference>
<evidence type="ECO:0000256" key="5">
    <source>
        <dbReference type="ARBA" id="ARBA00023065"/>
    </source>
</evidence>
<evidence type="ECO:0000256" key="4">
    <source>
        <dbReference type="ARBA" id="ARBA00022989"/>
    </source>
</evidence>
<feature type="domain" description="TRPM-like" evidence="11">
    <location>
        <begin position="466"/>
        <end position="698"/>
    </location>
</feature>
<name>A0A8W8NNW9_MAGGI</name>
<evidence type="ECO:0000313" key="12">
    <source>
        <dbReference type="EnsemblMetazoa" id="G6654.3:cds"/>
    </source>
</evidence>
<sequence>MQVVGHARAVGHLRINRERQMARASRFIDPSSIGQADEEFSQSPESRWIRKKIKMRECARFLAADLEKSFKTEKDTLCCCGLPFFKHNRFTAIANSPPSAVTWSWKTDTNVLPTNAFGEIEFVGYDEIQRKYVRMDAETKMGDVLHLLLDVWDMKKPNLLISVIGGTENFRLKSKLKDIFRRGMIKASKSTGAWIISGGMNSGVMKYVGEAMRDYWLTAASTVPAVALGIANWGSVKNREDLQDDFGSGLWPATYTLIPGTEGNEKCLDPNHTHFLLVDNGTTNQNGLEVKFRDELERQIANTKTGNSQADVNIPMIRLLIEGGRDCLESVQTSIRSGIPVIVVKWSGGLADLLASVYESAKVQQVVEKLQGASRMRSRSVTDNIIPSKLRRAIEKTLGSNNVEGYWNILRECVYERELVTVFDYHKTLEIDVAILKSLLKANKDQEFDQLKLALAWNRIDIAKSEIFTEDKIWPPGSLHEILYSAIKQDRVDFVDLFLDCGTSLKDFLTTERLLMLYSTIPDHSLLKELICRVKRKHNCFGTDVTIKDIKRLIKMLIDINVEPYATRPANQTSQFGSNRKKESKLPFEDLFLWSVLMNRQDMAKLFWRQGKDATAYALLAFGILNAMATKTDDTELRNSLTRNAEEFGDLAMGVLTECFEADEKKTNVLLIRRHEQFGEANCLKIAVKSDNKQFISHPACQDFFRNVWMGNLALENGTFRLLISPVFLGLFLLKVKEVYYYVKEDQSNKSIRSNSPSIRSRHGTLERQMNLKRLTSEPIRSSAYCSVKDGWSRQNSESIEGYTKKKLQGIRWHLHRIKSIYTAPVMIFAHSVIAYFIFLGIFSYMLLIEFSPEMGSCEIIIFIWILTLMIEEMRQFCSTSQVKRDEEFTRVALWQKFLKKKKEYWSDSWNKVDVLTIGLFILAAILRFCPETISAARVAYSFCLMSFFFRILHVFTVHKELGPKIIMIRRMMIDLVFFLIILMVFVLSYSISTYAIMFPNSVLRVSLIRQILRKGYWTLYGELFLEEYEAGGEDCTYNATIYATNPQRRCPEERGVATLLMAVYVLFANVLLLNILIAMFSNTFQKVQENTDRLWHYMRCSLIYEFYNKPFLPAPLSLPIYIILMIKWVLNRGCGVCLDLSPDLSEAQDREIMQWENVIADAYTQRLKRDRENSMETKVFEISERVENIAGRISETQSSKDIVHHLDRRMDSMEEKISSILQFLNAERNRKLLNKTEKNKEIPAVTFRHKSY</sequence>
<dbReference type="PANTHER" id="PTHR13800">
    <property type="entry name" value="TRANSIENT RECEPTOR POTENTIAL CATION CHANNEL, SUBFAMILY M, MEMBER 6"/>
    <property type="match status" value="1"/>
</dbReference>
<dbReference type="Pfam" id="PF25508">
    <property type="entry name" value="TRPM2"/>
    <property type="match status" value="1"/>
</dbReference>
<evidence type="ECO:0000256" key="7">
    <source>
        <dbReference type="ARBA" id="ARBA00023303"/>
    </source>
</evidence>
<feature type="transmembrane region" description="Helical" evidence="8">
    <location>
        <begin position="722"/>
        <end position="743"/>
    </location>
</feature>
<feature type="domain" description="Ion transport" evidence="9">
    <location>
        <begin position="833"/>
        <end position="1092"/>
    </location>
</feature>
<feature type="transmembrane region" description="Helical" evidence="8">
    <location>
        <begin position="854"/>
        <end position="871"/>
    </location>
</feature>
<accession>A0A8W8NNW9</accession>
<keyword evidence="7" id="KW-0407">Ion channel</keyword>
<keyword evidence="13" id="KW-1185">Reference proteome</keyword>
<keyword evidence="5" id="KW-0406">Ion transport</keyword>
<evidence type="ECO:0008006" key="14">
    <source>
        <dbReference type="Google" id="ProtNLM"/>
    </source>
</evidence>
<comment type="subcellular location">
    <subcellularLocation>
        <location evidence="1">Membrane</location>
        <topology evidence="1">Multi-pass membrane protein</topology>
    </subcellularLocation>
</comment>
<dbReference type="Pfam" id="PF00520">
    <property type="entry name" value="Ion_trans"/>
    <property type="match status" value="1"/>
</dbReference>
<evidence type="ECO:0000259" key="9">
    <source>
        <dbReference type="Pfam" id="PF00520"/>
    </source>
</evidence>
<feature type="transmembrane region" description="Helical" evidence="8">
    <location>
        <begin position="976"/>
        <end position="998"/>
    </location>
</feature>
<keyword evidence="4 8" id="KW-1133">Transmembrane helix</keyword>
<feature type="domain" description="TRPM SLOG" evidence="10">
    <location>
        <begin position="131"/>
        <end position="366"/>
    </location>
</feature>
<dbReference type="Pfam" id="PF18139">
    <property type="entry name" value="LSDAT_euk"/>
    <property type="match status" value="1"/>
</dbReference>
<feature type="transmembrane region" description="Helical" evidence="8">
    <location>
        <begin position="909"/>
        <end position="927"/>
    </location>
</feature>
<feature type="transmembrane region" description="Helical" evidence="8">
    <location>
        <begin position="821"/>
        <end position="848"/>
    </location>
</feature>
<evidence type="ECO:0000259" key="11">
    <source>
        <dbReference type="Pfam" id="PF25508"/>
    </source>
</evidence>
<dbReference type="InterPro" id="IPR050927">
    <property type="entry name" value="TRPM"/>
</dbReference>
<evidence type="ECO:0000313" key="13">
    <source>
        <dbReference type="Proteomes" id="UP000005408"/>
    </source>
</evidence>
<dbReference type="GO" id="GO:0099604">
    <property type="term" value="F:ligand-gated calcium channel activity"/>
    <property type="evidence" value="ECO:0007669"/>
    <property type="project" value="TreeGrafter"/>
</dbReference>
<dbReference type="InterPro" id="IPR041491">
    <property type="entry name" value="TRPM_SLOG"/>
</dbReference>
<dbReference type="Proteomes" id="UP000005408">
    <property type="component" value="Unassembled WGS sequence"/>
</dbReference>
<dbReference type="PANTHER" id="PTHR13800:SF12">
    <property type="entry name" value="TRANSIENT RECEPTOR POTENTIAL CATION CHANNEL SUBFAMILY M MEMBER-LIKE 2"/>
    <property type="match status" value="1"/>
</dbReference>
<dbReference type="GO" id="GO:0005886">
    <property type="term" value="C:plasma membrane"/>
    <property type="evidence" value="ECO:0007669"/>
    <property type="project" value="TreeGrafter"/>
</dbReference>
<keyword evidence="3 8" id="KW-0812">Transmembrane</keyword>
<feature type="transmembrane region" description="Helical" evidence="8">
    <location>
        <begin position="1057"/>
        <end position="1081"/>
    </location>
</feature>
<evidence type="ECO:0000256" key="6">
    <source>
        <dbReference type="ARBA" id="ARBA00023136"/>
    </source>
</evidence>
<dbReference type="InterPro" id="IPR005821">
    <property type="entry name" value="Ion_trans_dom"/>
</dbReference>
<feature type="transmembrane region" description="Helical" evidence="8">
    <location>
        <begin position="939"/>
        <end position="956"/>
    </location>
</feature>
<evidence type="ECO:0000256" key="1">
    <source>
        <dbReference type="ARBA" id="ARBA00004141"/>
    </source>
</evidence>
<keyword evidence="6 8" id="KW-0472">Membrane</keyword>
<evidence type="ECO:0000256" key="3">
    <source>
        <dbReference type="ARBA" id="ARBA00022692"/>
    </source>
</evidence>
<dbReference type="InterPro" id="IPR057366">
    <property type="entry name" value="TRPM-like"/>
</dbReference>
<dbReference type="AlphaFoldDB" id="A0A8W8NNW9"/>
<evidence type="ECO:0000259" key="10">
    <source>
        <dbReference type="Pfam" id="PF18139"/>
    </source>
</evidence>
<organism evidence="12 13">
    <name type="scientific">Magallana gigas</name>
    <name type="common">Pacific oyster</name>
    <name type="synonym">Crassostrea gigas</name>
    <dbReference type="NCBI Taxonomy" id="29159"/>
    <lineage>
        <taxon>Eukaryota</taxon>
        <taxon>Metazoa</taxon>
        <taxon>Spiralia</taxon>
        <taxon>Lophotrochozoa</taxon>
        <taxon>Mollusca</taxon>
        <taxon>Bivalvia</taxon>
        <taxon>Autobranchia</taxon>
        <taxon>Pteriomorphia</taxon>
        <taxon>Ostreida</taxon>
        <taxon>Ostreoidea</taxon>
        <taxon>Ostreidae</taxon>
        <taxon>Magallana</taxon>
    </lineage>
</organism>
<dbReference type="EnsemblMetazoa" id="G6654.3">
    <property type="protein sequence ID" value="G6654.3:cds"/>
    <property type="gene ID" value="G6654"/>
</dbReference>
<evidence type="ECO:0000256" key="2">
    <source>
        <dbReference type="ARBA" id="ARBA00022448"/>
    </source>
</evidence>
<keyword evidence="2" id="KW-0813">Transport</keyword>
<proteinExistence type="predicted"/>